<dbReference type="EMBL" id="MNBE01000120">
    <property type="protein sequence ID" value="OKP14052.1"/>
    <property type="molecule type" value="Genomic_DNA"/>
</dbReference>
<sequence>MGFGRQNYYGSLDDAEKRRGIGSNPNAALGTGACLARFHLIKNFPKFSYRTIDRRPASFSSGIIVSIVPTMVRVVESVLSPLYTSDLISDQKK</sequence>
<proteinExistence type="predicted"/>
<evidence type="ECO:0000313" key="1">
    <source>
        <dbReference type="EMBL" id="OKP14052.1"/>
    </source>
</evidence>
<gene>
    <name evidence="1" type="ORF">PENSUB_321</name>
</gene>
<reference evidence="1 2" key="1">
    <citation type="submission" date="2016-10" db="EMBL/GenBank/DDBJ databases">
        <title>Genome sequence of the ascomycete fungus Penicillium subrubescens.</title>
        <authorList>
            <person name="De Vries R.P."/>
            <person name="Peng M."/>
            <person name="Dilokpimol A."/>
            <person name="Hilden K."/>
            <person name="Makela M.R."/>
            <person name="Grigoriev I."/>
            <person name="Riley R."/>
            <person name="Granchi Z."/>
        </authorList>
    </citation>
    <scope>NUCLEOTIDE SEQUENCE [LARGE SCALE GENOMIC DNA]</scope>
    <source>
        <strain evidence="1 2">CBS 132785</strain>
    </source>
</reference>
<dbReference type="AlphaFoldDB" id="A0A1Q5UNK4"/>
<evidence type="ECO:0000313" key="2">
    <source>
        <dbReference type="Proteomes" id="UP000186955"/>
    </source>
</evidence>
<dbReference type="PROSITE" id="PS51257">
    <property type="entry name" value="PROKAR_LIPOPROTEIN"/>
    <property type="match status" value="1"/>
</dbReference>
<dbReference type="Proteomes" id="UP000186955">
    <property type="component" value="Unassembled WGS sequence"/>
</dbReference>
<accession>A0A1Q5UNK4</accession>
<organism evidence="1 2">
    <name type="scientific">Penicillium subrubescens</name>
    <dbReference type="NCBI Taxonomy" id="1316194"/>
    <lineage>
        <taxon>Eukaryota</taxon>
        <taxon>Fungi</taxon>
        <taxon>Dikarya</taxon>
        <taxon>Ascomycota</taxon>
        <taxon>Pezizomycotina</taxon>
        <taxon>Eurotiomycetes</taxon>
        <taxon>Eurotiomycetidae</taxon>
        <taxon>Eurotiales</taxon>
        <taxon>Aspergillaceae</taxon>
        <taxon>Penicillium</taxon>
    </lineage>
</organism>
<comment type="caution">
    <text evidence="1">The sequence shown here is derived from an EMBL/GenBank/DDBJ whole genome shotgun (WGS) entry which is preliminary data.</text>
</comment>
<protein>
    <submittedName>
        <fullName evidence="1">Uncharacterized protein</fullName>
    </submittedName>
</protein>
<name>A0A1Q5UNK4_9EURO</name>
<keyword evidence="2" id="KW-1185">Reference proteome</keyword>